<dbReference type="GO" id="GO:0006364">
    <property type="term" value="P:rRNA processing"/>
    <property type="evidence" value="ECO:0007669"/>
    <property type="project" value="TreeGrafter"/>
</dbReference>
<organism evidence="1 2">
    <name type="scientific">Populus deltoides</name>
    <name type="common">Eastern poplar</name>
    <name type="synonym">Eastern cottonwood</name>
    <dbReference type="NCBI Taxonomy" id="3696"/>
    <lineage>
        <taxon>Eukaryota</taxon>
        <taxon>Viridiplantae</taxon>
        <taxon>Streptophyta</taxon>
        <taxon>Embryophyta</taxon>
        <taxon>Tracheophyta</taxon>
        <taxon>Spermatophyta</taxon>
        <taxon>Magnoliopsida</taxon>
        <taxon>eudicotyledons</taxon>
        <taxon>Gunneridae</taxon>
        <taxon>Pentapetalae</taxon>
        <taxon>rosids</taxon>
        <taxon>fabids</taxon>
        <taxon>Malpighiales</taxon>
        <taxon>Salicaceae</taxon>
        <taxon>Saliceae</taxon>
        <taxon>Populus</taxon>
    </lineage>
</organism>
<dbReference type="AlphaFoldDB" id="A0A8T2XQ28"/>
<dbReference type="Proteomes" id="UP000807159">
    <property type="component" value="Chromosome 11"/>
</dbReference>
<reference evidence="1" key="1">
    <citation type="journal article" date="2021" name="J. Hered.">
        <title>Genome Assembly of Salicaceae Populus deltoides (Eastern Cottonwood) I-69 Based on Nanopore Sequencing and Hi-C Technologies.</title>
        <authorList>
            <person name="Bai S."/>
            <person name="Wu H."/>
            <person name="Zhang J."/>
            <person name="Pan Z."/>
            <person name="Zhao W."/>
            <person name="Li Z."/>
            <person name="Tong C."/>
        </authorList>
    </citation>
    <scope>NUCLEOTIDE SEQUENCE</scope>
    <source>
        <tissue evidence="1">Leaf</tissue>
    </source>
</reference>
<keyword evidence="2" id="KW-1185">Reference proteome</keyword>
<proteinExistence type="predicted"/>
<evidence type="ECO:0000313" key="1">
    <source>
        <dbReference type="EMBL" id="KAH8494241.1"/>
    </source>
</evidence>
<gene>
    <name evidence="1" type="ORF">H0E87_020851</name>
</gene>
<dbReference type="Gene3D" id="2.130.10.10">
    <property type="entry name" value="YVTN repeat-like/Quinoprotein amine dehydrogenase"/>
    <property type="match status" value="1"/>
</dbReference>
<evidence type="ECO:0000313" key="2">
    <source>
        <dbReference type="Proteomes" id="UP000807159"/>
    </source>
</evidence>
<dbReference type="GO" id="GO:0120330">
    <property type="term" value="C:rixosome complex"/>
    <property type="evidence" value="ECO:0007669"/>
    <property type="project" value="TreeGrafter"/>
</dbReference>
<protein>
    <submittedName>
        <fullName evidence="1">Uncharacterized protein</fullName>
    </submittedName>
</protein>
<dbReference type="EMBL" id="JACEGQ020000011">
    <property type="protein sequence ID" value="KAH8494241.1"/>
    <property type="molecule type" value="Genomic_DNA"/>
</dbReference>
<comment type="caution">
    <text evidence="1">The sequence shown here is derived from an EMBL/GenBank/DDBJ whole genome shotgun (WGS) entry which is preliminary data.</text>
</comment>
<dbReference type="SUPFAM" id="SSF50978">
    <property type="entry name" value="WD40 repeat-like"/>
    <property type="match status" value="1"/>
</dbReference>
<dbReference type="GO" id="GO:0005656">
    <property type="term" value="C:nuclear pre-replicative complex"/>
    <property type="evidence" value="ECO:0007669"/>
    <property type="project" value="TreeGrafter"/>
</dbReference>
<accession>A0A8T2XQ28</accession>
<dbReference type="PANTHER" id="PTHR18763:SF3">
    <property type="entry name" value="OS09G0477800 PROTEIN"/>
    <property type="match status" value="1"/>
</dbReference>
<dbReference type="InterPro" id="IPR045227">
    <property type="entry name" value="WDR18/Ipi3/RID3"/>
</dbReference>
<dbReference type="InterPro" id="IPR015943">
    <property type="entry name" value="WD40/YVTN_repeat-like_dom_sf"/>
</dbReference>
<dbReference type="GO" id="GO:0006261">
    <property type="term" value="P:DNA-templated DNA replication"/>
    <property type="evidence" value="ECO:0007669"/>
    <property type="project" value="TreeGrafter"/>
</dbReference>
<dbReference type="PANTHER" id="PTHR18763">
    <property type="entry name" value="WD-REPEAT PROTEIN 18"/>
    <property type="match status" value="1"/>
</dbReference>
<dbReference type="InterPro" id="IPR036322">
    <property type="entry name" value="WD40_repeat_dom_sf"/>
</dbReference>
<name>A0A8T2XQ28_POPDE</name>
<sequence length="135" mass="14118">MFHSFYANDGPATAVVKGSSHSTVISCSTDCTCKLRSLLDGTNLCRITFPCTISGIALDPTETEFYASGADGLIYKGFLKAGGNNMKSRSDLVVASGIGDGKRQGVRADDDMNKSVGSGTGLSGIRVYQISKGYS</sequence>